<protein>
    <recommendedName>
        <fullName evidence="1">arginine--tRNA ligase</fullName>
        <ecNumber evidence="1">6.1.1.19</ecNumber>
    </recommendedName>
</protein>
<reference evidence="8" key="1">
    <citation type="submission" date="2022-10" db="EMBL/GenBank/DDBJ databases">
        <title>The complete genomes of actinobacterial strains from the NBC collection.</title>
        <authorList>
            <person name="Joergensen T.S."/>
            <person name="Alvarez Arevalo M."/>
            <person name="Sterndorff E.B."/>
            <person name="Faurdal D."/>
            <person name="Vuksanovic O."/>
            <person name="Mourched A.-S."/>
            <person name="Charusanti P."/>
            <person name="Shaw S."/>
            <person name="Blin K."/>
            <person name="Weber T."/>
        </authorList>
    </citation>
    <scope>NUCLEOTIDE SEQUENCE</scope>
    <source>
        <strain evidence="8">NBC_00003</strain>
    </source>
</reference>
<dbReference type="PANTHER" id="PTHR11956">
    <property type="entry name" value="ARGINYL-TRNA SYNTHETASE"/>
    <property type="match status" value="1"/>
</dbReference>
<dbReference type="EC" id="6.1.1.19" evidence="1"/>
<name>A0AAU2V2L8_9ACTN</name>
<dbReference type="AlphaFoldDB" id="A0AAU2V2L8"/>
<feature type="domain" description="DALR anticodon binding" evidence="6">
    <location>
        <begin position="214"/>
        <end position="328"/>
    </location>
</feature>
<accession>A0AAU2V2L8</accession>
<keyword evidence="4" id="KW-0067">ATP-binding</keyword>
<dbReference type="Pfam" id="PF05746">
    <property type="entry name" value="DALR_1"/>
    <property type="match status" value="1"/>
</dbReference>
<dbReference type="Gene3D" id="3.30.1360.70">
    <property type="entry name" value="Arginyl tRNA synthetase N-terminal domain"/>
    <property type="match status" value="1"/>
</dbReference>
<evidence type="ECO:0000256" key="4">
    <source>
        <dbReference type="ARBA" id="ARBA00022840"/>
    </source>
</evidence>
<evidence type="ECO:0000259" key="6">
    <source>
        <dbReference type="SMART" id="SM00836"/>
    </source>
</evidence>
<dbReference type="PANTHER" id="PTHR11956:SF5">
    <property type="entry name" value="ARGININE--TRNA LIGASE, CYTOPLASMIC"/>
    <property type="match status" value="1"/>
</dbReference>
<dbReference type="EMBL" id="CP108318">
    <property type="protein sequence ID" value="WTW61439.1"/>
    <property type="molecule type" value="Genomic_DNA"/>
</dbReference>
<dbReference type="SUPFAM" id="SSF47323">
    <property type="entry name" value="Anticodon-binding domain of a subclass of class I aminoacyl-tRNA synthetases"/>
    <property type="match status" value="1"/>
</dbReference>
<dbReference type="SMART" id="SM00836">
    <property type="entry name" value="DALR_1"/>
    <property type="match status" value="1"/>
</dbReference>
<dbReference type="Pfam" id="PF03485">
    <property type="entry name" value="Arg_tRNA_synt_N"/>
    <property type="match status" value="1"/>
</dbReference>
<dbReference type="InterPro" id="IPR005148">
    <property type="entry name" value="Arg-tRNA-synth_N"/>
</dbReference>
<feature type="domain" description="Arginyl tRNA synthetase N-terminal" evidence="7">
    <location>
        <begin position="8"/>
        <end position="95"/>
    </location>
</feature>
<dbReference type="InterPro" id="IPR001278">
    <property type="entry name" value="Arg-tRNA-ligase"/>
</dbReference>
<evidence type="ECO:0000256" key="1">
    <source>
        <dbReference type="ARBA" id="ARBA00012837"/>
    </source>
</evidence>
<keyword evidence="2" id="KW-0436">Ligase</keyword>
<dbReference type="GO" id="GO:0005737">
    <property type="term" value="C:cytoplasm"/>
    <property type="evidence" value="ECO:0007669"/>
    <property type="project" value="InterPro"/>
</dbReference>
<comment type="catalytic activity">
    <reaction evidence="5">
        <text>tRNA(Arg) + L-arginine + ATP = L-arginyl-tRNA(Arg) + AMP + diphosphate</text>
        <dbReference type="Rhea" id="RHEA:20301"/>
        <dbReference type="Rhea" id="RHEA-COMP:9658"/>
        <dbReference type="Rhea" id="RHEA-COMP:9673"/>
        <dbReference type="ChEBI" id="CHEBI:30616"/>
        <dbReference type="ChEBI" id="CHEBI:32682"/>
        <dbReference type="ChEBI" id="CHEBI:33019"/>
        <dbReference type="ChEBI" id="CHEBI:78442"/>
        <dbReference type="ChEBI" id="CHEBI:78513"/>
        <dbReference type="ChEBI" id="CHEBI:456215"/>
        <dbReference type="EC" id="6.1.1.19"/>
    </reaction>
</comment>
<dbReference type="NCBIfam" id="NF045898">
    <property type="entry name" value="ArgS_rel_codon"/>
    <property type="match status" value="1"/>
</dbReference>
<evidence type="ECO:0000313" key="8">
    <source>
        <dbReference type="EMBL" id="WTW61439.1"/>
    </source>
</evidence>
<evidence type="ECO:0000256" key="2">
    <source>
        <dbReference type="ARBA" id="ARBA00022598"/>
    </source>
</evidence>
<evidence type="ECO:0000256" key="3">
    <source>
        <dbReference type="ARBA" id="ARBA00022741"/>
    </source>
</evidence>
<gene>
    <name evidence="8" type="ORF">OG549_12670</name>
</gene>
<evidence type="ECO:0000256" key="5">
    <source>
        <dbReference type="ARBA" id="ARBA00049339"/>
    </source>
</evidence>
<organism evidence="8">
    <name type="scientific">Streptomyces sp. NBC_00003</name>
    <dbReference type="NCBI Taxonomy" id="2903608"/>
    <lineage>
        <taxon>Bacteria</taxon>
        <taxon>Bacillati</taxon>
        <taxon>Actinomycetota</taxon>
        <taxon>Actinomycetes</taxon>
        <taxon>Kitasatosporales</taxon>
        <taxon>Streptomycetaceae</taxon>
        <taxon>Streptomyces</taxon>
    </lineage>
</organism>
<dbReference type="SUPFAM" id="SSF55190">
    <property type="entry name" value="Arginyl-tRNA synthetase (ArgRS), N-terminal 'additional' domain"/>
    <property type="match status" value="1"/>
</dbReference>
<keyword evidence="3" id="KW-0547">Nucleotide-binding</keyword>
<proteinExistence type="predicted"/>
<dbReference type="InterPro" id="IPR009080">
    <property type="entry name" value="tRNAsynth_Ia_anticodon-bd"/>
</dbReference>
<evidence type="ECO:0000259" key="7">
    <source>
        <dbReference type="SMART" id="SM01016"/>
    </source>
</evidence>
<dbReference type="GO" id="GO:0006420">
    <property type="term" value="P:arginyl-tRNA aminoacylation"/>
    <property type="evidence" value="ECO:0007669"/>
    <property type="project" value="InterPro"/>
</dbReference>
<dbReference type="Gene3D" id="1.10.730.10">
    <property type="entry name" value="Isoleucyl-tRNA Synthetase, Domain 1"/>
    <property type="match status" value="1"/>
</dbReference>
<dbReference type="InterPro" id="IPR008909">
    <property type="entry name" value="DALR_anticod-bd"/>
</dbReference>
<dbReference type="GO" id="GO:0004814">
    <property type="term" value="F:arginine-tRNA ligase activity"/>
    <property type="evidence" value="ECO:0007669"/>
    <property type="project" value="UniProtKB-EC"/>
</dbReference>
<dbReference type="InterPro" id="IPR036695">
    <property type="entry name" value="Arg-tRNA-synth_N_sf"/>
</dbReference>
<dbReference type="SMART" id="SM01016">
    <property type="entry name" value="Arg_tRNA_synt_N"/>
    <property type="match status" value="1"/>
</dbReference>
<sequence length="328" mass="34833">MTPAELSRTVVRVVRSAVDEGALSVAGDAVPDVVKVERPRPGGGGDYASGVALKLAAAAGLPPRRVAEVLRQRIADQPGIALVEITGPGFLNITLDRGGKDGVVRQVLDATTPYGYGDALLGQSYDFAEVSEERARVVTEVVVRLLRSQGALARIVEHGGQALPLVACPEPRLAELVGVDAARWAMLRAARHDRPRTEVDELLAQREGNSLFRVRYAYARSRALTRNALELGFRGEVGPVPGGEVLLGLLSDHPGVLESAARHHAPDRLARQLEAVADELLRFQHCVLPLGDEKPSAAHRNRLALAEAAGTVLAGGLSLLGVDAPEFL</sequence>
<dbReference type="GO" id="GO:0005524">
    <property type="term" value="F:ATP binding"/>
    <property type="evidence" value="ECO:0007669"/>
    <property type="project" value="UniProtKB-KW"/>
</dbReference>